<dbReference type="Proteomes" id="UP000467700">
    <property type="component" value="Unassembled WGS sequence"/>
</dbReference>
<comment type="caution">
    <text evidence="1">The sequence shown here is derived from an EMBL/GenBank/DDBJ whole genome shotgun (WGS) entry which is preliminary data.</text>
</comment>
<dbReference type="Gene3D" id="1.20.1280.50">
    <property type="match status" value="1"/>
</dbReference>
<evidence type="ECO:0000313" key="1">
    <source>
        <dbReference type="EMBL" id="CAA7263890.1"/>
    </source>
</evidence>
<proteinExistence type="predicted"/>
<dbReference type="EMBL" id="CACVBS010000042">
    <property type="protein sequence ID" value="CAA7263890.1"/>
    <property type="molecule type" value="Genomic_DNA"/>
</dbReference>
<keyword evidence="2" id="KW-1185">Reference proteome</keyword>
<protein>
    <recommendedName>
        <fullName evidence="3">F-box domain-containing protein</fullName>
    </recommendedName>
</protein>
<gene>
    <name evidence="1" type="ORF">AAE3_LOCUS6290</name>
</gene>
<accession>A0A8S0VVK3</accession>
<sequence>MHHLSQLIRIQSHNAWNNILSGIRTGIGLPMVTPDENAIRNSVQNTLQNEIRKLRKGCGSKLAKIKALCGEIVALEETIADRERQLGILSSVSAPIRRLPTELLTRIFRFTLPSGNIQPAIFKSPLALCGVSKLWRDAVVNDPQMWSQIWCHFPTCESAPSKEYDKILQRIECFSCRSGTTALTIEIFENSSITFDNRARIAKQLETLYPRCRALKFEIKGAWEHSILQDIPLNAFSSLESLYLDRAGNPNTSEIQLFSNSPLRHYGLYLFTALDLINISIPHHRLETLDLIMSVSGDNSLRDTVQSWRSYMYLCCNLRAANIEVDVWQRWGAKFDDGMIWDFPSVPTPTTSLTQLTLKIGCDANVSTLLRGMDFPALELLHLGCKGFVTAAEVSLVPEGADLADTVERDMPYIRKLTTLCLSGLKIRKEDLRTLLCLTQCLERLCVFEMWEEAVQESPDLVSFLSMDEHESEEGFSPPLPRLRVLALYSGPRPRLLAKSKPMPHSAYANLARSRYMWIKESRMTAGSESATESGDQAGSTSLPFKFVFTVQNDKDTKDYYKTIKESMEDAFQDLPCGVLQVNCASNLHRNAPLPEGF</sequence>
<reference evidence="1 2" key="1">
    <citation type="submission" date="2020-01" db="EMBL/GenBank/DDBJ databases">
        <authorList>
            <person name="Gupta K D."/>
        </authorList>
    </citation>
    <scope>NUCLEOTIDE SEQUENCE [LARGE SCALE GENOMIC DNA]</scope>
</reference>
<dbReference type="OrthoDB" id="3066331at2759"/>
<evidence type="ECO:0000313" key="2">
    <source>
        <dbReference type="Proteomes" id="UP000467700"/>
    </source>
</evidence>
<name>A0A8S0VVK3_CYCAE</name>
<dbReference type="AlphaFoldDB" id="A0A8S0VVK3"/>
<organism evidence="1 2">
    <name type="scientific">Cyclocybe aegerita</name>
    <name type="common">Black poplar mushroom</name>
    <name type="synonym">Agrocybe aegerita</name>
    <dbReference type="NCBI Taxonomy" id="1973307"/>
    <lineage>
        <taxon>Eukaryota</taxon>
        <taxon>Fungi</taxon>
        <taxon>Dikarya</taxon>
        <taxon>Basidiomycota</taxon>
        <taxon>Agaricomycotina</taxon>
        <taxon>Agaricomycetes</taxon>
        <taxon>Agaricomycetidae</taxon>
        <taxon>Agaricales</taxon>
        <taxon>Agaricineae</taxon>
        <taxon>Bolbitiaceae</taxon>
        <taxon>Cyclocybe</taxon>
    </lineage>
</organism>
<evidence type="ECO:0008006" key="3">
    <source>
        <dbReference type="Google" id="ProtNLM"/>
    </source>
</evidence>